<evidence type="ECO:0000313" key="1">
    <source>
        <dbReference type="EMBL" id="EFC51254.1"/>
    </source>
</evidence>
<proteinExistence type="predicted"/>
<evidence type="ECO:0000313" key="2">
    <source>
        <dbReference type="Proteomes" id="UP000004621"/>
    </source>
</evidence>
<gene>
    <name evidence="1" type="ORF">NEISUBOT_05223</name>
</gene>
<sequence>MKLEVGIVGNLINCIFITFIAYEENIQVIYSEILLKSMFIFMSRSVSEFSGFDDRGNLRFYRRRIANKICLLFRQIYYNNLILKVK</sequence>
<name>A0A9W5IP69_NEISU</name>
<dbReference type="EMBL" id="ACEO02000012">
    <property type="protein sequence ID" value="EFC51254.1"/>
    <property type="molecule type" value="Genomic_DNA"/>
</dbReference>
<protein>
    <submittedName>
        <fullName evidence="1">Uncharacterized protein</fullName>
    </submittedName>
</protein>
<comment type="caution">
    <text evidence="1">The sequence shown here is derived from an EMBL/GenBank/DDBJ whole genome shotgun (WGS) entry which is preliminary data.</text>
</comment>
<accession>A0A9W5IP69</accession>
<organism evidence="1 2">
    <name type="scientific">Neisseria subflava NJ9703</name>
    <dbReference type="NCBI Taxonomy" id="546268"/>
    <lineage>
        <taxon>Bacteria</taxon>
        <taxon>Pseudomonadati</taxon>
        <taxon>Pseudomonadota</taxon>
        <taxon>Betaproteobacteria</taxon>
        <taxon>Neisseriales</taxon>
        <taxon>Neisseriaceae</taxon>
        <taxon>Neisseria</taxon>
    </lineage>
</organism>
<dbReference type="Proteomes" id="UP000004621">
    <property type="component" value="Unassembled WGS sequence"/>
</dbReference>
<dbReference type="AlphaFoldDB" id="A0A9W5IP69"/>
<reference evidence="1 2" key="1">
    <citation type="submission" date="2010-01" db="EMBL/GenBank/DDBJ databases">
        <authorList>
            <person name="Weinstock G."/>
            <person name="Sodergren E."/>
            <person name="Clifton S."/>
            <person name="Fulton L."/>
            <person name="Fulton B."/>
            <person name="Courtney L."/>
            <person name="Fronick C."/>
            <person name="Harrison M."/>
            <person name="Strong C."/>
            <person name="Farmer C."/>
            <person name="Delahaunty K."/>
            <person name="Markovic C."/>
            <person name="Hall O."/>
            <person name="Minx P."/>
            <person name="Tomlinson C."/>
            <person name="Mitreva M."/>
            <person name="Nelson J."/>
            <person name="Hou S."/>
            <person name="Wollam A."/>
            <person name="Pepin K.H."/>
            <person name="Johnson M."/>
            <person name="Bhonagiri V."/>
            <person name="Nash W.E."/>
            <person name="Warren W."/>
            <person name="Chinwalla A."/>
            <person name="Mardis E.R."/>
            <person name="Wilson R.K."/>
        </authorList>
    </citation>
    <scope>NUCLEOTIDE SEQUENCE [LARGE SCALE GENOMIC DNA]</scope>
    <source>
        <strain evidence="1 2">NJ9703</strain>
    </source>
</reference>